<dbReference type="NCBIfam" id="TIGR00369">
    <property type="entry name" value="unchar_dom_1"/>
    <property type="match status" value="1"/>
</dbReference>
<feature type="region of interest" description="Disordered" evidence="2">
    <location>
        <begin position="1"/>
        <end position="22"/>
    </location>
</feature>
<keyword evidence="5" id="KW-1185">Reference proteome</keyword>
<keyword evidence="1" id="KW-0378">Hydrolase</keyword>
<evidence type="ECO:0000259" key="3">
    <source>
        <dbReference type="Pfam" id="PF03061"/>
    </source>
</evidence>
<dbReference type="STRING" id="1547922.ISF6_4482"/>
<proteinExistence type="predicted"/>
<feature type="domain" description="Thioesterase" evidence="3">
    <location>
        <begin position="66"/>
        <end position="134"/>
    </location>
</feature>
<dbReference type="InterPro" id="IPR029069">
    <property type="entry name" value="HotDog_dom_sf"/>
</dbReference>
<name>A0A0K8NV85_PISS1</name>
<dbReference type="OrthoDB" id="7060041at2"/>
<dbReference type="InterPro" id="IPR003736">
    <property type="entry name" value="PAAI_dom"/>
</dbReference>
<dbReference type="Pfam" id="PF03061">
    <property type="entry name" value="4HBT"/>
    <property type="match status" value="1"/>
</dbReference>
<reference evidence="4 5" key="2">
    <citation type="journal article" date="2016" name="Science">
        <title>A bacterium that degrades and assimilates poly(ethylene terephthalate).</title>
        <authorList>
            <person name="Yoshida S."/>
            <person name="Hiraga K."/>
            <person name="Takehana T."/>
            <person name="Taniguchi I."/>
            <person name="Yamaji H."/>
            <person name="Maeda Y."/>
            <person name="Toyohara K."/>
            <person name="Miyamoto K."/>
            <person name="Kimura Y."/>
            <person name="Oda K."/>
        </authorList>
    </citation>
    <scope>NUCLEOTIDE SEQUENCE [LARGE SCALE GENOMIC DNA]</scope>
    <source>
        <strain evidence="5">NBRC 110686 / TISTR 2288 / 201-F6</strain>
    </source>
</reference>
<sequence>MTAAAGPAAGPPRPAGPSGVPAGFRPVDVGGPFVAANGPLYGAWRDDQLVLAMRVEARHCNPAAQCHGGMLATFADMVLPYTAMYDLGIARRFTPTVSLQTDFVAPVGRGSWLEGLGTVVRSTRTLLFVQGLLFVGAEVVARASGIYKWGDPVAPAGDDPRDPFGLRPAPR</sequence>
<reference evidence="5" key="1">
    <citation type="submission" date="2015-07" db="EMBL/GenBank/DDBJ databases">
        <title>Discovery of a poly(ethylene terephthalate assimilation.</title>
        <authorList>
            <person name="Yoshida S."/>
            <person name="Hiraga K."/>
            <person name="Takehana T."/>
            <person name="Taniguchi I."/>
            <person name="Yamaji H."/>
            <person name="Maeda Y."/>
            <person name="Toyohara K."/>
            <person name="Miyamoto K."/>
            <person name="Kimura Y."/>
            <person name="Oda K."/>
        </authorList>
    </citation>
    <scope>NUCLEOTIDE SEQUENCE [LARGE SCALE GENOMIC DNA]</scope>
    <source>
        <strain evidence="5">NBRC 110686 / TISTR 2288 / 201-F6</strain>
    </source>
</reference>
<dbReference type="GO" id="GO:0016289">
    <property type="term" value="F:acyl-CoA hydrolase activity"/>
    <property type="evidence" value="ECO:0007669"/>
    <property type="project" value="UniProtKB-ARBA"/>
</dbReference>
<evidence type="ECO:0000256" key="2">
    <source>
        <dbReference type="SAM" id="MobiDB-lite"/>
    </source>
</evidence>
<evidence type="ECO:0000256" key="1">
    <source>
        <dbReference type="ARBA" id="ARBA00022801"/>
    </source>
</evidence>
<comment type="caution">
    <text evidence="4">The sequence shown here is derived from an EMBL/GenBank/DDBJ whole genome shotgun (WGS) entry which is preliminary data.</text>
</comment>
<dbReference type="Proteomes" id="UP000037660">
    <property type="component" value="Unassembled WGS sequence"/>
</dbReference>
<accession>A0A0K8NV85</accession>
<dbReference type="RefSeq" id="WP_054018451.1">
    <property type="nucleotide sequence ID" value="NZ_BBYR01000007.1"/>
</dbReference>
<dbReference type="InterPro" id="IPR006683">
    <property type="entry name" value="Thioestr_dom"/>
</dbReference>
<dbReference type="CDD" id="cd03443">
    <property type="entry name" value="PaaI_thioesterase"/>
    <property type="match status" value="1"/>
</dbReference>
<dbReference type="EMBL" id="BBYR01000007">
    <property type="protein sequence ID" value="GAP34307.1"/>
    <property type="molecule type" value="Genomic_DNA"/>
</dbReference>
<gene>
    <name evidence="4" type="ORF">ISF6_4482</name>
</gene>
<dbReference type="SUPFAM" id="SSF54637">
    <property type="entry name" value="Thioesterase/thiol ester dehydrase-isomerase"/>
    <property type="match status" value="1"/>
</dbReference>
<evidence type="ECO:0000313" key="4">
    <source>
        <dbReference type="EMBL" id="GAP34307.1"/>
    </source>
</evidence>
<evidence type="ECO:0000313" key="5">
    <source>
        <dbReference type="Proteomes" id="UP000037660"/>
    </source>
</evidence>
<organism evidence="4 5">
    <name type="scientific">Piscinibacter sakaiensis</name>
    <name type="common">Ideonella sakaiensis</name>
    <dbReference type="NCBI Taxonomy" id="1547922"/>
    <lineage>
        <taxon>Bacteria</taxon>
        <taxon>Pseudomonadati</taxon>
        <taxon>Pseudomonadota</taxon>
        <taxon>Betaproteobacteria</taxon>
        <taxon>Burkholderiales</taxon>
        <taxon>Sphaerotilaceae</taxon>
        <taxon>Piscinibacter</taxon>
    </lineage>
</organism>
<dbReference type="AlphaFoldDB" id="A0A0K8NV85"/>
<protein>
    <submittedName>
        <fullName evidence="4">Phenylacetic acid degradation protein paaI</fullName>
    </submittedName>
</protein>
<dbReference type="Gene3D" id="3.10.129.10">
    <property type="entry name" value="Hotdog Thioesterase"/>
    <property type="match status" value="1"/>
</dbReference>